<dbReference type="EMBL" id="KZ989059">
    <property type="protein sequence ID" value="RKP11265.1"/>
    <property type="molecule type" value="Genomic_DNA"/>
</dbReference>
<dbReference type="EC" id="2.4.1.16" evidence="2"/>
<comment type="subcellular location">
    <subcellularLocation>
        <location evidence="1">Cell membrane</location>
        <topology evidence="1">Multi-pass membrane protein</topology>
    </subcellularLocation>
</comment>
<evidence type="ECO:0000256" key="8">
    <source>
        <dbReference type="ARBA" id="ARBA00023136"/>
    </source>
</evidence>
<dbReference type="Pfam" id="PF03142">
    <property type="entry name" value="Chitin_synth_2"/>
    <property type="match status" value="1"/>
</dbReference>
<dbReference type="Gene3D" id="1.10.10.60">
    <property type="entry name" value="Homeodomain-like"/>
    <property type="match status" value="1"/>
</dbReference>
<evidence type="ECO:0000259" key="12">
    <source>
        <dbReference type="PROSITE" id="PS51998"/>
    </source>
</evidence>
<dbReference type="AlphaFoldDB" id="A0A4P9XXY1"/>
<evidence type="ECO:0000256" key="1">
    <source>
        <dbReference type="ARBA" id="ARBA00004651"/>
    </source>
</evidence>
<protein>
    <recommendedName>
        <fullName evidence="2">chitin synthase</fullName>
        <ecNumber evidence="2">2.4.1.16</ecNumber>
    </recommendedName>
</protein>
<evidence type="ECO:0000256" key="6">
    <source>
        <dbReference type="ARBA" id="ARBA00022692"/>
    </source>
</evidence>
<dbReference type="InterPro" id="IPR004835">
    <property type="entry name" value="Chitin_synth"/>
</dbReference>
<feature type="compositionally biased region" description="Low complexity" evidence="10">
    <location>
        <begin position="293"/>
        <end position="307"/>
    </location>
</feature>
<dbReference type="GO" id="GO:0004100">
    <property type="term" value="F:chitin synthase activity"/>
    <property type="evidence" value="ECO:0007669"/>
    <property type="project" value="UniProtKB-EC"/>
</dbReference>
<dbReference type="OrthoDB" id="370884at2759"/>
<keyword evidence="3" id="KW-1003">Cell membrane</keyword>
<dbReference type="PANTHER" id="PTHR22914">
    <property type="entry name" value="CHITIN SYNTHASE"/>
    <property type="match status" value="1"/>
</dbReference>
<evidence type="ECO:0000256" key="3">
    <source>
        <dbReference type="ARBA" id="ARBA00022475"/>
    </source>
</evidence>
<dbReference type="SUPFAM" id="SSF53448">
    <property type="entry name" value="Nucleotide-diphospho-sugar transferases"/>
    <property type="match status" value="1"/>
</dbReference>
<reference evidence="14" key="1">
    <citation type="journal article" date="2018" name="Nat. Microbiol.">
        <title>Leveraging single-cell genomics to expand the fungal tree of life.</title>
        <authorList>
            <person name="Ahrendt S.R."/>
            <person name="Quandt C.A."/>
            <person name="Ciobanu D."/>
            <person name="Clum A."/>
            <person name="Salamov A."/>
            <person name="Andreopoulos B."/>
            <person name="Cheng J.F."/>
            <person name="Woyke T."/>
            <person name="Pelin A."/>
            <person name="Henrissat B."/>
            <person name="Reynolds N.K."/>
            <person name="Benny G.L."/>
            <person name="Smith M.E."/>
            <person name="James T.Y."/>
            <person name="Grigoriev I.V."/>
        </authorList>
    </citation>
    <scope>NUCLEOTIDE SEQUENCE [LARGE SCALE GENOMIC DNA]</scope>
</reference>
<dbReference type="PROSITE" id="PS51998">
    <property type="entry name" value="DEK_C"/>
    <property type="match status" value="1"/>
</dbReference>
<evidence type="ECO:0000256" key="11">
    <source>
        <dbReference type="SAM" id="Phobius"/>
    </source>
</evidence>
<dbReference type="Proteomes" id="UP000267251">
    <property type="component" value="Unassembled WGS sequence"/>
</dbReference>
<evidence type="ECO:0000256" key="2">
    <source>
        <dbReference type="ARBA" id="ARBA00012543"/>
    </source>
</evidence>
<keyword evidence="9" id="KW-0325">Glycoprotein</keyword>
<dbReference type="GO" id="GO:0006031">
    <property type="term" value="P:chitin biosynthetic process"/>
    <property type="evidence" value="ECO:0007669"/>
    <property type="project" value="TreeGrafter"/>
</dbReference>
<keyword evidence="4" id="KW-0328">Glycosyltransferase</keyword>
<dbReference type="InterPro" id="IPR029044">
    <property type="entry name" value="Nucleotide-diphossugar_trans"/>
</dbReference>
<organism evidence="13 14">
    <name type="scientific">Piptocephalis cylindrospora</name>
    <dbReference type="NCBI Taxonomy" id="1907219"/>
    <lineage>
        <taxon>Eukaryota</taxon>
        <taxon>Fungi</taxon>
        <taxon>Fungi incertae sedis</taxon>
        <taxon>Zoopagomycota</taxon>
        <taxon>Zoopagomycotina</taxon>
        <taxon>Zoopagomycetes</taxon>
        <taxon>Zoopagales</taxon>
        <taxon>Piptocephalidaceae</taxon>
        <taxon>Piptocephalis</taxon>
    </lineage>
</organism>
<dbReference type="PANTHER" id="PTHR22914:SF13">
    <property type="entry name" value="CHITIN SYNTHASE"/>
    <property type="match status" value="1"/>
</dbReference>
<proteinExistence type="predicted"/>
<dbReference type="GO" id="GO:0031505">
    <property type="term" value="P:fungal-type cell wall organization"/>
    <property type="evidence" value="ECO:0007669"/>
    <property type="project" value="TreeGrafter"/>
</dbReference>
<name>A0A4P9XXY1_9FUNG</name>
<dbReference type="GO" id="GO:0005886">
    <property type="term" value="C:plasma membrane"/>
    <property type="evidence" value="ECO:0007669"/>
    <property type="project" value="UniProtKB-SubCell"/>
</dbReference>
<gene>
    <name evidence="13" type="ORF">BJ684DRAFT_13137</name>
</gene>
<feature type="non-terminal residue" evidence="13">
    <location>
        <position position="1"/>
    </location>
</feature>
<dbReference type="SUPFAM" id="SSF109715">
    <property type="entry name" value="DEK C-terminal domain"/>
    <property type="match status" value="1"/>
</dbReference>
<feature type="transmembrane region" description="Helical" evidence="11">
    <location>
        <begin position="152"/>
        <end position="175"/>
    </location>
</feature>
<keyword evidence="8 11" id="KW-0472">Membrane</keyword>
<dbReference type="GO" id="GO:0030428">
    <property type="term" value="C:cell septum"/>
    <property type="evidence" value="ECO:0007669"/>
    <property type="project" value="TreeGrafter"/>
</dbReference>
<keyword evidence="14" id="KW-1185">Reference proteome</keyword>
<feature type="transmembrane region" description="Helical" evidence="11">
    <location>
        <begin position="125"/>
        <end position="145"/>
    </location>
</feature>
<sequence>NHVDTLHQKNLLHLGEDRYLTTLMLKHFPHYKLKFTPDALCQTAAPEKWSILLSQRRRWINSTIHNLWELILLPDLCGFCCFSMRFVVMFDLIGTVVMPAFLVYLGYLIYSIVEESKTNGGVSTNVVSLIILAAVYGLQALIFIIKRQWQHIGWMIIYLLATPIYSLFLPLYSFWHFDDFSWGNTRIVVEEAGKGSKKKKVVVVDEAGGQTVDRFRPRDVPLKTWEEYEKELWTKGAAPGMGMGPDNSGMAMSQGFGSATEREGSIYGGTGGPGSMSGMSQDPRMSGMGQDPRMSGMMQDSRMSGMGQMSGMNQNPRMSGMGSQFQDNRPMSMMSSGLGAVGPTDEELLVEIRSILASSDLMTITKKQVRERLSALYGVDLTPRKEYINNCIELILQDRL</sequence>
<keyword evidence="7 11" id="KW-1133">Transmembrane helix</keyword>
<evidence type="ECO:0000256" key="4">
    <source>
        <dbReference type="ARBA" id="ARBA00022676"/>
    </source>
</evidence>
<evidence type="ECO:0000313" key="14">
    <source>
        <dbReference type="Proteomes" id="UP000267251"/>
    </source>
</evidence>
<evidence type="ECO:0000256" key="5">
    <source>
        <dbReference type="ARBA" id="ARBA00022679"/>
    </source>
</evidence>
<evidence type="ECO:0000313" key="13">
    <source>
        <dbReference type="EMBL" id="RKP11265.1"/>
    </source>
</evidence>
<dbReference type="InterPro" id="IPR014876">
    <property type="entry name" value="DEK_C"/>
</dbReference>
<accession>A0A4P9XXY1</accession>
<feature type="region of interest" description="Disordered" evidence="10">
    <location>
        <begin position="270"/>
        <end position="307"/>
    </location>
</feature>
<dbReference type="Pfam" id="PF08766">
    <property type="entry name" value="DEK_C"/>
    <property type="match status" value="1"/>
</dbReference>
<keyword evidence="5" id="KW-0808">Transferase</keyword>
<evidence type="ECO:0000256" key="10">
    <source>
        <dbReference type="SAM" id="MobiDB-lite"/>
    </source>
</evidence>
<evidence type="ECO:0000256" key="7">
    <source>
        <dbReference type="ARBA" id="ARBA00022989"/>
    </source>
</evidence>
<feature type="domain" description="DEK-C" evidence="12">
    <location>
        <begin position="342"/>
        <end position="397"/>
    </location>
</feature>
<evidence type="ECO:0000256" key="9">
    <source>
        <dbReference type="ARBA" id="ARBA00023180"/>
    </source>
</evidence>
<feature type="transmembrane region" description="Helical" evidence="11">
    <location>
        <begin position="92"/>
        <end position="113"/>
    </location>
</feature>
<keyword evidence="6 11" id="KW-0812">Transmembrane</keyword>